<feature type="compositionally biased region" description="Polar residues" evidence="1">
    <location>
        <begin position="91"/>
        <end position="104"/>
    </location>
</feature>
<dbReference type="Proteomes" id="UP000487882">
    <property type="component" value="Unassembled WGS sequence"/>
</dbReference>
<gene>
    <name evidence="3" type="ORF">GSD1FS_0577</name>
</gene>
<feature type="domain" description="YgjP-like metallopeptidase" evidence="2">
    <location>
        <begin position="38"/>
        <end position="232"/>
    </location>
</feature>
<reference evidence="3 4" key="1">
    <citation type="submission" date="2019-09" db="EMBL/GenBank/DDBJ databases">
        <title>Bifidobacterium canis sp. nov., isolated from the digestive tract of German Shepherd dog puppy.</title>
        <authorList>
            <person name="Bunesova V."/>
        </authorList>
    </citation>
    <scope>NUCLEOTIDE SEQUENCE [LARGE SCALE GENOMIC DNA]</scope>
    <source>
        <strain evidence="3 4">GSD1FS</strain>
    </source>
</reference>
<dbReference type="PANTHER" id="PTHR30399:SF1">
    <property type="entry name" value="UTP PYROPHOSPHATASE"/>
    <property type="match status" value="1"/>
</dbReference>
<evidence type="ECO:0000259" key="2">
    <source>
        <dbReference type="Pfam" id="PF01863"/>
    </source>
</evidence>
<feature type="region of interest" description="Disordered" evidence="1">
    <location>
        <begin position="91"/>
        <end position="117"/>
    </location>
</feature>
<dbReference type="InterPro" id="IPR002725">
    <property type="entry name" value="YgjP-like_metallopeptidase"/>
</dbReference>
<dbReference type="CDD" id="cd07344">
    <property type="entry name" value="M48_yhfN_like"/>
    <property type="match status" value="1"/>
</dbReference>
<dbReference type="GO" id="GO:0016787">
    <property type="term" value="F:hydrolase activity"/>
    <property type="evidence" value="ECO:0007669"/>
    <property type="project" value="UniProtKB-KW"/>
</dbReference>
<protein>
    <submittedName>
        <fullName evidence="3">Metal-dependent hydrolase</fullName>
    </submittedName>
</protein>
<proteinExistence type="predicted"/>
<dbReference type="EMBL" id="WNLP01000002">
    <property type="protein sequence ID" value="MUH59260.1"/>
    <property type="molecule type" value="Genomic_DNA"/>
</dbReference>
<dbReference type="PANTHER" id="PTHR30399">
    <property type="entry name" value="UNCHARACTERIZED PROTEIN YGJP"/>
    <property type="match status" value="1"/>
</dbReference>
<keyword evidence="4" id="KW-1185">Reference proteome</keyword>
<evidence type="ECO:0000313" key="4">
    <source>
        <dbReference type="Proteomes" id="UP000487882"/>
    </source>
</evidence>
<sequence>MPRVRSFSRRAQPRRAIVSRETLNIDGLQVTVVRKNNRNMYLHVKPPYGMIEITAPTRMSKDVIVSFVRERRGWIEEALRNMAEARQRTFASTEVDSNVPSSSVMAHGDRGNTDVGAPSGDSFTWNEVYKERARESIEQQLPALLRKWEPVVGRSPSRITLRTMSSRWGSCTPKTARIRLNLQLGLMDPKFLEYVLVHEMTHLWESGHGAAFQARMTDYLPNWKQLRRELNRCTLLADAELKG</sequence>
<dbReference type="AlphaFoldDB" id="A0A7K1J3Y1"/>
<evidence type="ECO:0000256" key="1">
    <source>
        <dbReference type="SAM" id="MobiDB-lite"/>
    </source>
</evidence>
<evidence type="ECO:0000313" key="3">
    <source>
        <dbReference type="EMBL" id="MUH59260.1"/>
    </source>
</evidence>
<dbReference type="InterPro" id="IPR053136">
    <property type="entry name" value="UTP_pyrophosphatase-like"/>
</dbReference>
<dbReference type="Pfam" id="PF01863">
    <property type="entry name" value="YgjP-like"/>
    <property type="match status" value="1"/>
</dbReference>
<dbReference type="Gene3D" id="3.30.2010.10">
    <property type="entry name" value="Metalloproteases ('zincins'), catalytic domain"/>
    <property type="match status" value="1"/>
</dbReference>
<accession>A0A7K1J3Y1</accession>
<organism evidence="3 4">
    <name type="scientific">Bifidobacterium canis</name>
    <dbReference type="NCBI Taxonomy" id="2610880"/>
    <lineage>
        <taxon>Bacteria</taxon>
        <taxon>Bacillati</taxon>
        <taxon>Actinomycetota</taxon>
        <taxon>Actinomycetes</taxon>
        <taxon>Bifidobacteriales</taxon>
        <taxon>Bifidobacteriaceae</taxon>
        <taxon>Bifidobacterium</taxon>
    </lineage>
</organism>
<keyword evidence="3" id="KW-0378">Hydrolase</keyword>
<name>A0A7K1J3Y1_9BIFI</name>
<comment type="caution">
    <text evidence="3">The sequence shown here is derived from an EMBL/GenBank/DDBJ whole genome shotgun (WGS) entry which is preliminary data.</text>
</comment>